<keyword evidence="6" id="KW-1185">Reference proteome</keyword>
<dbReference type="InterPro" id="IPR036179">
    <property type="entry name" value="Ig-like_dom_sf"/>
</dbReference>
<name>A0A9X0DCW5_9CNID</name>
<evidence type="ECO:0000256" key="3">
    <source>
        <dbReference type="SAM" id="SignalP"/>
    </source>
</evidence>
<dbReference type="FunFam" id="2.60.40.10:FF:000032">
    <property type="entry name" value="palladin isoform X1"/>
    <property type="match status" value="1"/>
</dbReference>
<accession>A0A9X0DCW5</accession>
<reference evidence="5" key="1">
    <citation type="submission" date="2023-01" db="EMBL/GenBank/DDBJ databases">
        <title>Genome assembly of the deep-sea coral Lophelia pertusa.</title>
        <authorList>
            <person name="Herrera S."/>
            <person name="Cordes E."/>
        </authorList>
    </citation>
    <scope>NUCLEOTIDE SEQUENCE</scope>
    <source>
        <strain evidence="5">USNM1676648</strain>
        <tissue evidence="5">Polyp</tissue>
    </source>
</reference>
<evidence type="ECO:0000256" key="1">
    <source>
        <dbReference type="ARBA" id="ARBA00023157"/>
    </source>
</evidence>
<feature type="signal peptide" evidence="3">
    <location>
        <begin position="1"/>
        <end position="20"/>
    </location>
</feature>
<dbReference type="PANTHER" id="PTHR10075:SF14">
    <property type="entry name" value="CELL ADHESION MOLECULE DSCAM2-RELATED"/>
    <property type="match status" value="1"/>
</dbReference>
<dbReference type="GO" id="GO:0098632">
    <property type="term" value="F:cell-cell adhesion mediator activity"/>
    <property type="evidence" value="ECO:0007669"/>
    <property type="project" value="TreeGrafter"/>
</dbReference>
<dbReference type="GO" id="GO:0007411">
    <property type="term" value="P:axon guidance"/>
    <property type="evidence" value="ECO:0007669"/>
    <property type="project" value="TreeGrafter"/>
</dbReference>
<dbReference type="Gene3D" id="2.60.40.10">
    <property type="entry name" value="Immunoglobulins"/>
    <property type="match status" value="2"/>
</dbReference>
<dbReference type="SUPFAM" id="SSF48726">
    <property type="entry name" value="Immunoglobulin"/>
    <property type="match status" value="2"/>
</dbReference>
<evidence type="ECO:0000256" key="2">
    <source>
        <dbReference type="ARBA" id="ARBA00023319"/>
    </source>
</evidence>
<dbReference type="PANTHER" id="PTHR10075">
    <property type="entry name" value="BASIGIN RELATED"/>
    <property type="match status" value="1"/>
</dbReference>
<dbReference type="InterPro" id="IPR013151">
    <property type="entry name" value="Immunoglobulin_dom"/>
</dbReference>
<dbReference type="GO" id="GO:0005886">
    <property type="term" value="C:plasma membrane"/>
    <property type="evidence" value="ECO:0007669"/>
    <property type="project" value="TreeGrafter"/>
</dbReference>
<organism evidence="5 6">
    <name type="scientific">Desmophyllum pertusum</name>
    <dbReference type="NCBI Taxonomy" id="174260"/>
    <lineage>
        <taxon>Eukaryota</taxon>
        <taxon>Metazoa</taxon>
        <taxon>Cnidaria</taxon>
        <taxon>Anthozoa</taxon>
        <taxon>Hexacorallia</taxon>
        <taxon>Scleractinia</taxon>
        <taxon>Caryophylliina</taxon>
        <taxon>Caryophylliidae</taxon>
        <taxon>Desmophyllum</taxon>
    </lineage>
</organism>
<feature type="domain" description="Ig-like" evidence="4">
    <location>
        <begin position="25"/>
        <end position="111"/>
    </location>
</feature>
<keyword evidence="3" id="KW-0732">Signal</keyword>
<sequence>MSFYLSILQLWIVSVMRISAEEGTPLLVTMIPQTEVTETGSNVKFTCKVTGQYNPVVTWSKFQGSLPDSRSIEKEDTLTLLNVTTDDSGSYVCTGTSIMGTNSSSVQLRVYTALKFITRPPSSVLVYAGQTLNLSCSASSDLQTNVSWMFDGTTTLPQGAAIDASDNLIVCLLTSLMAVTTLALL</sequence>
<proteinExistence type="predicted"/>
<dbReference type="InterPro" id="IPR003598">
    <property type="entry name" value="Ig_sub2"/>
</dbReference>
<comment type="caution">
    <text evidence="5">The sequence shown here is derived from an EMBL/GenBank/DDBJ whole genome shotgun (WGS) entry which is preliminary data.</text>
</comment>
<dbReference type="AlphaFoldDB" id="A0A9X0DCW5"/>
<dbReference type="GO" id="GO:0070593">
    <property type="term" value="P:dendrite self-avoidance"/>
    <property type="evidence" value="ECO:0007669"/>
    <property type="project" value="TreeGrafter"/>
</dbReference>
<keyword evidence="1" id="KW-1015">Disulfide bond</keyword>
<evidence type="ECO:0000259" key="4">
    <source>
        <dbReference type="PROSITE" id="PS50835"/>
    </source>
</evidence>
<dbReference type="InterPro" id="IPR013098">
    <property type="entry name" value="Ig_I-set"/>
</dbReference>
<keyword evidence="2" id="KW-0393">Immunoglobulin domain</keyword>
<dbReference type="Pfam" id="PF00047">
    <property type="entry name" value="ig"/>
    <property type="match status" value="1"/>
</dbReference>
<dbReference type="PROSITE" id="PS50835">
    <property type="entry name" value="IG_LIKE"/>
    <property type="match status" value="1"/>
</dbReference>
<dbReference type="Proteomes" id="UP001163046">
    <property type="component" value="Unassembled WGS sequence"/>
</dbReference>
<feature type="chain" id="PRO_5040987019" evidence="3">
    <location>
        <begin position="21"/>
        <end position="185"/>
    </location>
</feature>
<dbReference type="InterPro" id="IPR013783">
    <property type="entry name" value="Ig-like_fold"/>
</dbReference>
<evidence type="ECO:0000313" key="5">
    <source>
        <dbReference type="EMBL" id="KAJ7393404.1"/>
    </source>
</evidence>
<dbReference type="InterPro" id="IPR003599">
    <property type="entry name" value="Ig_sub"/>
</dbReference>
<evidence type="ECO:0000313" key="6">
    <source>
        <dbReference type="Proteomes" id="UP001163046"/>
    </source>
</evidence>
<dbReference type="Pfam" id="PF07679">
    <property type="entry name" value="I-set"/>
    <property type="match status" value="1"/>
</dbReference>
<dbReference type="GO" id="GO:0007156">
    <property type="term" value="P:homophilic cell adhesion via plasma membrane adhesion molecules"/>
    <property type="evidence" value="ECO:0007669"/>
    <property type="project" value="TreeGrafter"/>
</dbReference>
<dbReference type="SMART" id="SM00409">
    <property type="entry name" value="IG"/>
    <property type="match status" value="2"/>
</dbReference>
<dbReference type="GO" id="GO:0030424">
    <property type="term" value="C:axon"/>
    <property type="evidence" value="ECO:0007669"/>
    <property type="project" value="TreeGrafter"/>
</dbReference>
<gene>
    <name evidence="5" type="primary">unc-52_2</name>
    <name evidence="5" type="ORF">OS493_006377</name>
</gene>
<dbReference type="SMART" id="SM00408">
    <property type="entry name" value="IGc2"/>
    <property type="match status" value="1"/>
</dbReference>
<dbReference type="EMBL" id="MU825398">
    <property type="protein sequence ID" value="KAJ7393404.1"/>
    <property type="molecule type" value="Genomic_DNA"/>
</dbReference>
<dbReference type="InterPro" id="IPR007110">
    <property type="entry name" value="Ig-like_dom"/>
</dbReference>
<protein>
    <submittedName>
        <fullName evidence="5">Calcium ion binding</fullName>
    </submittedName>
</protein>